<gene>
    <name evidence="2" type="ORF">IFO71_04370</name>
</gene>
<evidence type="ECO:0000313" key="2">
    <source>
        <dbReference type="EMBL" id="MBD8524970.1"/>
    </source>
</evidence>
<reference evidence="2 3" key="1">
    <citation type="submission" date="2020-09" db="EMBL/GenBank/DDBJ databases">
        <title>Pseudoxanthomonas sp. CAU 1598 isolated from sand of Yaerae Beach.</title>
        <authorList>
            <person name="Kim W."/>
        </authorList>
    </citation>
    <scope>NUCLEOTIDE SEQUENCE [LARGE SCALE GENOMIC DNA]</scope>
    <source>
        <strain evidence="2 3">CAU 1598</strain>
    </source>
</reference>
<dbReference type="EMBL" id="JACYTR010000006">
    <property type="protein sequence ID" value="MBD8524970.1"/>
    <property type="molecule type" value="Genomic_DNA"/>
</dbReference>
<dbReference type="Proteomes" id="UP000613768">
    <property type="component" value="Unassembled WGS sequence"/>
</dbReference>
<keyword evidence="3" id="KW-1185">Reference proteome</keyword>
<sequence length="292" mass="31815">MAHTATTARARHLPRPDGVRLAFDHWPNPGPGVLFAHGFGQTRGAWCATATRLAAIGYDVRALDARGHGDSDWLPEGGQYAMQQFIEDLEASAAELRSPWLVGASMGGLLGIAAQSRTRCFAGLILVDIAPRWDARGVARILDFMEAFPDGFASLNHAADAIAGYLPHRERKTEQALRAVLRQDSSGRWRWHWDPRMLNAIGRAGEQHQHALIEAARQIEVPVLLISGGRSDLIGEAEVAHFLELVPHAQHRRIEQATHMVAGDQNDAFTDAIVEFLPPVTATVTVSNGALS</sequence>
<dbReference type="GO" id="GO:0016787">
    <property type="term" value="F:hydrolase activity"/>
    <property type="evidence" value="ECO:0007669"/>
    <property type="project" value="UniProtKB-KW"/>
</dbReference>
<dbReference type="InterPro" id="IPR029058">
    <property type="entry name" value="AB_hydrolase_fold"/>
</dbReference>
<dbReference type="AlphaFoldDB" id="A0AAW3ZFQ0"/>
<dbReference type="PANTHER" id="PTHR43194:SF2">
    <property type="entry name" value="PEROXISOMAL MEMBRANE PROTEIN LPX1"/>
    <property type="match status" value="1"/>
</dbReference>
<dbReference type="Gene3D" id="3.40.50.1820">
    <property type="entry name" value="alpha/beta hydrolase"/>
    <property type="match status" value="1"/>
</dbReference>
<keyword evidence="2" id="KW-0378">Hydrolase</keyword>
<comment type="caution">
    <text evidence="2">The sequence shown here is derived from an EMBL/GenBank/DDBJ whole genome shotgun (WGS) entry which is preliminary data.</text>
</comment>
<dbReference type="RefSeq" id="WP_192028322.1">
    <property type="nucleotide sequence ID" value="NZ_JACYTR010000006.1"/>
</dbReference>
<dbReference type="InterPro" id="IPR022742">
    <property type="entry name" value="Hydrolase_4"/>
</dbReference>
<proteinExistence type="predicted"/>
<dbReference type="PANTHER" id="PTHR43194">
    <property type="entry name" value="HYDROLASE ALPHA/BETA FOLD FAMILY"/>
    <property type="match status" value="1"/>
</dbReference>
<dbReference type="SUPFAM" id="SSF53474">
    <property type="entry name" value="alpha/beta-Hydrolases"/>
    <property type="match status" value="1"/>
</dbReference>
<accession>A0AAW3ZFQ0</accession>
<organism evidence="2 3">
    <name type="scientific">Pseudomarimonas arenosa</name>
    <dbReference type="NCBI Taxonomy" id="2774145"/>
    <lineage>
        <taxon>Bacteria</taxon>
        <taxon>Pseudomonadati</taxon>
        <taxon>Pseudomonadota</taxon>
        <taxon>Gammaproteobacteria</taxon>
        <taxon>Lysobacterales</taxon>
        <taxon>Lysobacteraceae</taxon>
        <taxon>Pseudomarimonas</taxon>
    </lineage>
</organism>
<evidence type="ECO:0000313" key="3">
    <source>
        <dbReference type="Proteomes" id="UP000613768"/>
    </source>
</evidence>
<dbReference type="InterPro" id="IPR050228">
    <property type="entry name" value="Carboxylesterase_BioH"/>
</dbReference>
<feature type="domain" description="Serine aminopeptidase S33" evidence="1">
    <location>
        <begin position="33"/>
        <end position="265"/>
    </location>
</feature>
<dbReference type="Pfam" id="PF12146">
    <property type="entry name" value="Hydrolase_4"/>
    <property type="match status" value="1"/>
</dbReference>
<name>A0AAW3ZFQ0_9GAMM</name>
<protein>
    <submittedName>
        <fullName evidence="2">Alpha/beta hydrolase</fullName>
    </submittedName>
</protein>
<evidence type="ECO:0000259" key="1">
    <source>
        <dbReference type="Pfam" id="PF12146"/>
    </source>
</evidence>